<gene>
    <name evidence="4" type="ORF">J2W39_003356</name>
</gene>
<evidence type="ECO:0000256" key="1">
    <source>
        <dbReference type="ARBA" id="ARBA00022723"/>
    </source>
</evidence>
<dbReference type="PANTHER" id="PTHR35303">
    <property type="entry name" value="OS02G0197800 PROTEIN"/>
    <property type="match status" value="1"/>
</dbReference>
<dbReference type="GeneID" id="99717870"/>
<dbReference type="AlphaFoldDB" id="A0AAW8EHV1"/>
<dbReference type="Pfam" id="PF06155">
    <property type="entry name" value="GBBH-like_N"/>
    <property type="match status" value="1"/>
</dbReference>
<evidence type="ECO:0000256" key="2">
    <source>
        <dbReference type="ARBA" id="ARBA00023004"/>
    </source>
</evidence>
<evidence type="ECO:0000313" key="5">
    <source>
        <dbReference type="Proteomes" id="UP001224845"/>
    </source>
</evidence>
<dbReference type="Gene3D" id="3.30.2020.30">
    <property type="match status" value="1"/>
</dbReference>
<keyword evidence="1" id="KW-0479">Metal-binding</keyword>
<evidence type="ECO:0000313" key="4">
    <source>
        <dbReference type="EMBL" id="MDP9972114.1"/>
    </source>
</evidence>
<comment type="caution">
    <text evidence="4">The sequence shown here is derived from an EMBL/GenBank/DDBJ whole genome shotgun (WGS) entry which is preliminary data.</text>
</comment>
<dbReference type="InterPro" id="IPR038492">
    <property type="entry name" value="GBBH-like_N_sf"/>
</dbReference>
<sequence>MAPESIVDHRARAALEFRWADGTQHLAPYQLLRSSCPCADCKAQRAAQHDGQARLLPSAADLRLTDIRPVGAYGVQFVFGDGHDRGIFPWRFLRELLEKNLAQALTAADHG</sequence>
<reference evidence="4" key="1">
    <citation type="submission" date="2023-07" db="EMBL/GenBank/DDBJ databases">
        <title>Sorghum-associated microbial communities from plants grown in Nebraska, USA.</title>
        <authorList>
            <person name="Schachtman D."/>
        </authorList>
    </citation>
    <scope>NUCLEOTIDE SEQUENCE</scope>
    <source>
        <strain evidence="4">DS3315</strain>
    </source>
</reference>
<dbReference type="GO" id="GO:0046872">
    <property type="term" value="F:metal ion binding"/>
    <property type="evidence" value="ECO:0007669"/>
    <property type="project" value="UniProtKB-KW"/>
</dbReference>
<evidence type="ECO:0000259" key="3">
    <source>
        <dbReference type="Pfam" id="PF06155"/>
    </source>
</evidence>
<organism evidence="4 5">
    <name type="scientific">Variovorax paradoxus</name>
    <dbReference type="NCBI Taxonomy" id="34073"/>
    <lineage>
        <taxon>Bacteria</taxon>
        <taxon>Pseudomonadati</taxon>
        <taxon>Pseudomonadota</taxon>
        <taxon>Betaproteobacteria</taxon>
        <taxon>Burkholderiales</taxon>
        <taxon>Comamonadaceae</taxon>
        <taxon>Variovorax</taxon>
    </lineage>
</organism>
<name>A0AAW8EHV1_VARPD</name>
<dbReference type="InterPro" id="IPR010376">
    <property type="entry name" value="GBBH-like_N"/>
</dbReference>
<accession>A0AAW8EHV1</accession>
<feature type="domain" description="Gamma-butyrobetaine hydroxylase-like N-terminal" evidence="3">
    <location>
        <begin position="9"/>
        <end position="94"/>
    </location>
</feature>
<keyword evidence="2" id="KW-0408">Iron</keyword>
<dbReference type="EMBL" id="JAUSRV010000008">
    <property type="protein sequence ID" value="MDP9972114.1"/>
    <property type="molecule type" value="Genomic_DNA"/>
</dbReference>
<dbReference type="Proteomes" id="UP001224845">
    <property type="component" value="Unassembled WGS sequence"/>
</dbReference>
<proteinExistence type="predicted"/>
<protein>
    <submittedName>
        <fullName evidence="4">DUF971 family protein</fullName>
    </submittedName>
</protein>
<dbReference type="RefSeq" id="WP_018904233.1">
    <property type="nucleotide sequence ID" value="NZ_CAIGKF010000001.1"/>
</dbReference>